<feature type="compositionally biased region" description="Basic and acidic residues" evidence="4">
    <location>
        <begin position="352"/>
        <end position="380"/>
    </location>
</feature>
<dbReference type="PANTHER" id="PTHR22847:SF637">
    <property type="entry name" value="WD REPEAT DOMAIN 5B"/>
    <property type="match status" value="1"/>
</dbReference>
<feature type="region of interest" description="Disordered" evidence="4">
    <location>
        <begin position="1"/>
        <end position="133"/>
    </location>
</feature>
<feature type="domain" description="Transcription factor spt8 beta-propeller" evidence="5">
    <location>
        <begin position="142"/>
        <end position="334"/>
    </location>
</feature>
<feature type="region of interest" description="Disordered" evidence="4">
    <location>
        <begin position="322"/>
        <end position="419"/>
    </location>
</feature>
<gene>
    <name evidence="6" type="primary">SPT8</name>
    <name evidence="6" type="ORF">CcaverHIS019_0104280</name>
</gene>
<dbReference type="AlphaFoldDB" id="A0AA48L039"/>
<dbReference type="Pfam" id="PF23798">
    <property type="entry name" value="Beta-prop_SPT8"/>
    <property type="match status" value="2"/>
</dbReference>
<protein>
    <recommendedName>
        <fullName evidence="5">Transcription factor spt8 beta-propeller domain-containing protein</fullName>
    </recommendedName>
</protein>
<keyword evidence="7" id="KW-1185">Reference proteome</keyword>
<name>A0AA48L039_9TREE</name>
<dbReference type="InterPro" id="IPR057544">
    <property type="entry name" value="Beta-prop_SPT8"/>
</dbReference>
<dbReference type="RefSeq" id="XP_060452976.1">
    <property type="nucleotide sequence ID" value="XM_060600211.1"/>
</dbReference>
<dbReference type="Gene3D" id="2.130.10.10">
    <property type="entry name" value="YVTN repeat-like/Quinoprotein amine dehydrogenase"/>
    <property type="match status" value="2"/>
</dbReference>
<dbReference type="InterPro" id="IPR036322">
    <property type="entry name" value="WD40_repeat_dom_sf"/>
</dbReference>
<dbReference type="PANTHER" id="PTHR22847">
    <property type="entry name" value="WD40 REPEAT PROTEIN"/>
    <property type="match status" value="1"/>
</dbReference>
<dbReference type="PROSITE" id="PS50294">
    <property type="entry name" value="WD_REPEATS_REGION"/>
    <property type="match status" value="1"/>
</dbReference>
<dbReference type="GeneID" id="85491581"/>
<dbReference type="PROSITE" id="PS50082">
    <property type="entry name" value="WD_REPEATS_2"/>
    <property type="match status" value="1"/>
</dbReference>
<accession>A0AA48L039</accession>
<feature type="compositionally biased region" description="Low complexity" evidence="4">
    <location>
        <begin position="87"/>
        <end position="101"/>
    </location>
</feature>
<evidence type="ECO:0000313" key="7">
    <source>
        <dbReference type="Proteomes" id="UP001233271"/>
    </source>
</evidence>
<organism evidence="6 7">
    <name type="scientific">Cutaneotrichosporon cavernicola</name>
    <dbReference type="NCBI Taxonomy" id="279322"/>
    <lineage>
        <taxon>Eukaryota</taxon>
        <taxon>Fungi</taxon>
        <taxon>Dikarya</taxon>
        <taxon>Basidiomycota</taxon>
        <taxon>Agaricomycotina</taxon>
        <taxon>Tremellomycetes</taxon>
        <taxon>Trichosporonales</taxon>
        <taxon>Trichosporonaceae</taxon>
        <taxon>Cutaneotrichosporon</taxon>
    </lineage>
</organism>
<reference evidence="6" key="1">
    <citation type="journal article" date="2023" name="BMC Genomics">
        <title>Chromosome-level genome assemblies of Cutaneotrichosporon spp. (Trichosporonales, Basidiomycota) reveal imbalanced evolution between nucleotide sequences and chromosome synteny.</title>
        <authorList>
            <person name="Kobayashi Y."/>
            <person name="Kayamori A."/>
            <person name="Aoki K."/>
            <person name="Shiwa Y."/>
            <person name="Matsutani M."/>
            <person name="Fujita N."/>
            <person name="Sugita T."/>
            <person name="Iwasaki W."/>
            <person name="Tanaka N."/>
            <person name="Takashima M."/>
        </authorList>
    </citation>
    <scope>NUCLEOTIDE SEQUENCE</scope>
    <source>
        <strain evidence="6">HIS019</strain>
    </source>
</reference>
<feature type="repeat" description="WD" evidence="3">
    <location>
        <begin position="264"/>
        <end position="305"/>
    </location>
</feature>
<feature type="compositionally biased region" description="Acidic residues" evidence="4">
    <location>
        <begin position="1"/>
        <end position="23"/>
    </location>
</feature>
<evidence type="ECO:0000256" key="3">
    <source>
        <dbReference type="PROSITE-ProRule" id="PRU00221"/>
    </source>
</evidence>
<evidence type="ECO:0000313" key="6">
    <source>
        <dbReference type="EMBL" id="BEI87710.1"/>
    </source>
</evidence>
<evidence type="ECO:0000259" key="5">
    <source>
        <dbReference type="Pfam" id="PF23798"/>
    </source>
</evidence>
<feature type="domain" description="Transcription factor spt8 beta-propeller" evidence="5">
    <location>
        <begin position="484"/>
        <end position="658"/>
    </location>
</feature>
<proteinExistence type="predicted"/>
<dbReference type="EMBL" id="AP028212">
    <property type="protein sequence ID" value="BEI87710.1"/>
    <property type="molecule type" value="Genomic_DNA"/>
</dbReference>
<evidence type="ECO:0000256" key="1">
    <source>
        <dbReference type="ARBA" id="ARBA00022574"/>
    </source>
</evidence>
<evidence type="ECO:0000256" key="2">
    <source>
        <dbReference type="ARBA" id="ARBA00022737"/>
    </source>
</evidence>
<dbReference type="InterPro" id="IPR015943">
    <property type="entry name" value="WD40/YVTN_repeat-like_dom_sf"/>
</dbReference>
<dbReference type="SUPFAM" id="SSF50978">
    <property type="entry name" value="WD40 repeat-like"/>
    <property type="match status" value="1"/>
</dbReference>
<sequence>MRSDDEEDDHFEDEDEDEDEEMREDTGNQFDDDQEMDEDEDDAEGEEGDDGEEDDDEEEEDEEEEDDEDEDEDDDDDGAGEEEDQTRPTTTAPTAEPSAQQSKEATPRSETRQPTPPQQSRRSLFVPSQPWPPSNLTIETVVGIPLPTAVHSIAASTCLSYLLTGGQDGHVRAYDFWASVNGGQVMTAQQRSIVGLGESVHKAGVGRGWWSCEVEDGTPPTKRIEPVYSLACEGDALWALAGSQSGPINLYSLRHKPGHLVHSLKGHTNVVSALQLLPGDRGVLSGSWDGGVKEWDLNSGQVVRSYPTHGAQISSLSLRPITQDTDKVPEKVGTNGDALPHVSVNVGPGFFKADREPDGDAVMAEEKPEVKEEKEPDGQENRNMPAVAESEKAAACEDDDADSLFDDDADADAEDESKPATPALQALGLALPGANPPSASASVTPAPALAPIVPSVPRPRPNLVSGAAASIPLLSPAVYKEMSNDIILASSMDGQVTLFDRREGGPVGRLIPGDRAPPWCMSAVWLGDGNQVLAGRRNGTIDIWDVRKTSSTCTSVLRTLRTPSDSGPVSCIVAFPDGKHVATASTDNIRLWNTVEYYEPEEPAKKKSSRPPFRIIAGHHGGTVSSMIVDPTSRFLITASGDRGWQGESTRVVLLHEVKW</sequence>
<feature type="compositionally biased region" description="Acidic residues" evidence="4">
    <location>
        <begin position="396"/>
        <end position="415"/>
    </location>
</feature>
<dbReference type="Proteomes" id="UP001233271">
    <property type="component" value="Chromosome 1"/>
</dbReference>
<evidence type="ECO:0000256" key="4">
    <source>
        <dbReference type="SAM" id="MobiDB-lite"/>
    </source>
</evidence>
<dbReference type="KEGG" id="ccac:CcaHIS019_0104280"/>
<dbReference type="InterPro" id="IPR001680">
    <property type="entry name" value="WD40_rpt"/>
</dbReference>
<dbReference type="SMART" id="SM00320">
    <property type="entry name" value="WD40"/>
    <property type="match status" value="6"/>
</dbReference>
<dbReference type="GO" id="GO:1990234">
    <property type="term" value="C:transferase complex"/>
    <property type="evidence" value="ECO:0007669"/>
    <property type="project" value="UniProtKB-ARBA"/>
</dbReference>
<feature type="compositionally biased region" description="Acidic residues" evidence="4">
    <location>
        <begin position="30"/>
        <end position="84"/>
    </location>
</feature>
<keyword evidence="2" id="KW-0677">Repeat</keyword>
<keyword evidence="1 3" id="KW-0853">WD repeat</keyword>